<reference evidence="3" key="1">
    <citation type="submission" date="2021-02" db="EMBL/GenBank/DDBJ databases">
        <authorList>
            <person name="Nowell W R."/>
        </authorList>
    </citation>
    <scope>NUCLEOTIDE SEQUENCE</scope>
</reference>
<dbReference type="Proteomes" id="UP000663838">
    <property type="component" value="Unassembled WGS sequence"/>
</dbReference>
<sequence>MYNKPHPNTTIDATQLKDDIIRRCYSNKLAGNTEKIQPTDNLSEHARKIEGAIKEAASTAIPAKRIAKKPWISEETLNIAEEKRKLKQAKDASNVKMQEYKDLCKKVNKAARKDKENWIQKHCEEVEKGLEIEGFRRPQRGNFWLMLIRSFRSIWRWRNSTTEIATLRSLCRSQVRIKEECLTEGVQIPPSVKRKRRKKRTMNGHNRNPYRLGRRPGQQGPRPLIGDQGRVEKLATGKTKMKTTTEKKYE</sequence>
<organism evidence="3 4">
    <name type="scientific">Rotaria socialis</name>
    <dbReference type="NCBI Taxonomy" id="392032"/>
    <lineage>
        <taxon>Eukaryota</taxon>
        <taxon>Metazoa</taxon>
        <taxon>Spiralia</taxon>
        <taxon>Gnathifera</taxon>
        <taxon>Rotifera</taxon>
        <taxon>Eurotatoria</taxon>
        <taxon>Bdelloidea</taxon>
        <taxon>Philodinida</taxon>
        <taxon>Philodinidae</taxon>
        <taxon>Rotaria</taxon>
    </lineage>
</organism>
<feature type="compositionally biased region" description="Low complexity" evidence="2">
    <location>
        <begin position="215"/>
        <end position="224"/>
    </location>
</feature>
<gene>
    <name evidence="3" type="ORF">TOA249_LOCUS24592</name>
</gene>
<evidence type="ECO:0000256" key="1">
    <source>
        <dbReference type="SAM" id="Coils"/>
    </source>
</evidence>
<dbReference type="EMBL" id="CAJOBS010002530">
    <property type="protein sequence ID" value="CAF4821143.1"/>
    <property type="molecule type" value="Genomic_DNA"/>
</dbReference>
<feature type="compositionally biased region" description="Basic residues" evidence="2">
    <location>
        <begin position="192"/>
        <end position="202"/>
    </location>
</feature>
<accession>A0A821Q8C6</accession>
<evidence type="ECO:0000313" key="3">
    <source>
        <dbReference type="EMBL" id="CAF4821143.1"/>
    </source>
</evidence>
<keyword evidence="1" id="KW-0175">Coiled coil</keyword>
<evidence type="ECO:0000256" key="2">
    <source>
        <dbReference type="SAM" id="MobiDB-lite"/>
    </source>
</evidence>
<proteinExistence type="predicted"/>
<comment type="caution">
    <text evidence="3">The sequence shown here is derived from an EMBL/GenBank/DDBJ whole genome shotgun (WGS) entry which is preliminary data.</text>
</comment>
<protein>
    <submittedName>
        <fullName evidence="3">Uncharacterized protein</fullName>
    </submittedName>
</protein>
<feature type="region of interest" description="Disordered" evidence="2">
    <location>
        <begin position="191"/>
        <end position="250"/>
    </location>
</feature>
<feature type="coiled-coil region" evidence="1">
    <location>
        <begin position="72"/>
        <end position="103"/>
    </location>
</feature>
<name>A0A821Q8C6_9BILA</name>
<dbReference type="AlphaFoldDB" id="A0A821Q8C6"/>
<evidence type="ECO:0000313" key="4">
    <source>
        <dbReference type="Proteomes" id="UP000663838"/>
    </source>
</evidence>